<evidence type="ECO:0000313" key="3">
    <source>
        <dbReference type="EMBL" id="CAN64841.1"/>
    </source>
</evidence>
<keyword evidence="1" id="KW-0611">Plant defense</keyword>
<dbReference type="PANTHER" id="PTHR33463">
    <property type="entry name" value="NB-ARC DOMAIN-CONTAINING PROTEIN-RELATED"/>
    <property type="match status" value="1"/>
</dbReference>
<evidence type="ECO:0000259" key="2">
    <source>
        <dbReference type="Pfam" id="PF00931"/>
    </source>
</evidence>
<reference evidence="3" key="1">
    <citation type="journal article" date="2007" name="PLoS ONE">
        <title>The first genome sequence of an elite grapevine cultivar (Pinot noir Vitis vinifera L.): coping with a highly heterozygous genome.</title>
        <authorList>
            <person name="Velasco R."/>
            <person name="Zharkikh A."/>
            <person name="Troggio M."/>
            <person name="Cartwright D.A."/>
            <person name="Cestaro A."/>
            <person name="Pruss D."/>
            <person name="Pindo M."/>
            <person name="FitzGerald L.M."/>
            <person name="Vezzulli S."/>
            <person name="Reid J."/>
            <person name="Malacarne G."/>
            <person name="Iliev D."/>
            <person name="Coppola G."/>
            <person name="Wardell B."/>
            <person name="Micheletti D."/>
            <person name="Macalma T."/>
            <person name="Facci M."/>
            <person name="Mitchell J.T."/>
            <person name="Perazzolli M."/>
            <person name="Eldredge G."/>
            <person name="Gatto P."/>
            <person name="Oyzerski R."/>
            <person name="Moretto M."/>
            <person name="Gutin N."/>
            <person name="Stefanini M."/>
            <person name="Chen Y."/>
            <person name="Segala C."/>
            <person name="Davenport C."/>
            <person name="Dematte L."/>
            <person name="Mraz A."/>
            <person name="Battilana J."/>
            <person name="Stormo K."/>
            <person name="Costa F."/>
            <person name="Tao Q."/>
            <person name="Si-Ammour A."/>
            <person name="Harkins T."/>
            <person name="Lackey A."/>
            <person name="Perbost C."/>
            <person name="Taillon B."/>
            <person name="Stella A."/>
            <person name="Solovyev V."/>
            <person name="Fawcett J.A."/>
            <person name="Sterck L."/>
            <person name="Vandepoele K."/>
            <person name="Grando S.M."/>
            <person name="Toppo S."/>
            <person name="Moser C."/>
            <person name="Lanchbury J."/>
            <person name="Bogden R."/>
            <person name="Skolnick M."/>
            <person name="Sgaramella V."/>
            <person name="Bhatnagar S.K."/>
            <person name="Fontana P."/>
            <person name="Gutin A."/>
            <person name="Van de Peer Y."/>
            <person name="Salamini F."/>
            <person name="Viola R."/>
        </authorList>
    </citation>
    <scope>NUCLEOTIDE SEQUENCE</scope>
</reference>
<evidence type="ECO:0000256" key="1">
    <source>
        <dbReference type="ARBA" id="ARBA00022821"/>
    </source>
</evidence>
<organism evidence="3">
    <name type="scientific">Vitis vinifera</name>
    <name type="common">Grape</name>
    <dbReference type="NCBI Taxonomy" id="29760"/>
    <lineage>
        <taxon>Eukaryota</taxon>
        <taxon>Viridiplantae</taxon>
        <taxon>Streptophyta</taxon>
        <taxon>Embryophyta</taxon>
        <taxon>Tracheophyta</taxon>
        <taxon>Spermatophyta</taxon>
        <taxon>Magnoliopsida</taxon>
        <taxon>eudicotyledons</taxon>
        <taxon>Gunneridae</taxon>
        <taxon>Pentapetalae</taxon>
        <taxon>rosids</taxon>
        <taxon>Vitales</taxon>
        <taxon>Vitaceae</taxon>
        <taxon>Viteae</taxon>
        <taxon>Vitis</taxon>
    </lineage>
</organism>
<sequence>MAADCSRLGVAGGGMSTAAVGRGLRREGLQYKLSRATKKKAREVVEIQGARKFKRLLYHAPLPGIGSATLKGYKALESRMSTLNQIMEALRDGDVNMIWVWGMGGVGKTILMKQVAQYAKE</sequence>
<accession>A5AS14</accession>
<protein>
    <recommendedName>
        <fullName evidence="2">NB-ARC domain-containing protein</fullName>
    </recommendedName>
</protein>
<proteinExistence type="predicted"/>
<feature type="domain" description="NB-ARC" evidence="2">
    <location>
        <begin position="82"/>
        <end position="118"/>
    </location>
</feature>
<name>A5AS14_VITVI</name>
<gene>
    <name evidence="3" type="ORF">VITISV_001375</name>
</gene>
<dbReference type="InterPro" id="IPR027417">
    <property type="entry name" value="P-loop_NTPase"/>
</dbReference>
<dbReference type="InterPro" id="IPR050905">
    <property type="entry name" value="Plant_NBS-LRR"/>
</dbReference>
<dbReference type="Gene3D" id="3.40.50.300">
    <property type="entry name" value="P-loop containing nucleotide triphosphate hydrolases"/>
    <property type="match status" value="1"/>
</dbReference>
<dbReference type="SUPFAM" id="SSF52540">
    <property type="entry name" value="P-loop containing nucleoside triphosphate hydrolases"/>
    <property type="match status" value="1"/>
</dbReference>
<dbReference type="EMBL" id="AM433451">
    <property type="protein sequence ID" value="CAN64841.1"/>
    <property type="molecule type" value="Genomic_DNA"/>
</dbReference>
<dbReference type="AlphaFoldDB" id="A5AS14"/>
<dbReference type="InterPro" id="IPR002182">
    <property type="entry name" value="NB-ARC"/>
</dbReference>
<dbReference type="GO" id="GO:0043531">
    <property type="term" value="F:ADP binding"/>
    <property type="evidence" value="ECO:0007669"/>
    <property type="project" value="InterPro"/>
</dbReference>
<dbReference type="Pfam" id="PF00931">
    <property type="entry name" value="NB-ARC"/>
    <property type="match status" value="1"/>
</dbReference>
<dbReference type="PANTHER" id="PTHR33463:SF198">
    <property type="entry name" value="RPP4C3"/>
    <property type="match status" value="1"/>
</dbReference>